<dbReference type="OrthoDB" id="3219854at2759"/>
<feature type="transmembrane region" description="Helical" evidence="2">
    <location>
        <begin position="229"/>
        <end position="253"/>
    </location>
</feature>
<proteinExistence type="predicted"/>
<gene>
    <name evidence="4" type="ORF">RSOLAG1IB_11995</name>
</gene>
<evidence type="ECO:0000259" key="3">
    <source>
        <dbReference type="Pfam" id="PF20153"/>
    </source>
</evidence>
<evidence type="ECO:0000256" key="2">
    <source>
        <dbReference type="SAM" id="Phobius"/>
    </source>
</evidence>
<dbReference type="InterPro" id="IPR045338">
    <property type="entry name" value="DUF6535"/>
</dbReference>
<keyword evidence="5" id="KW-1185">Reference proteome</keyword>
<protein>
    <recommendedName>
        <fullName evidence="3">DUF6535 domain-containing protein</fullName>
    </recommendedName>
</protein>
<sequence length="1015" mass="113395">MSLLYPTYLSGHATNPYIQHHNASPPEPGMGLPPDTTPAYLPQPSLPLKPTSADPMMEPDEYGAELGKEARVWKVYVKESDRSDAELVDGWNKSLDVILVFAALFSAISTAFLIESSKKLQQDPADVTAQTLLTISHTLSAIANGTRPLVSEPLAGGNTEEFTPSRTMVAINTLWYLSLSLSVATSLLAMLAKDWCHSFMAGRTGHAYDQTLRRQRKWTMVEKWKMQELIVVLPSLIHLSLLLFAVGLCIYVVEMNMSAGVPVICVTGLAVCFYVWSSLTASVVDHFPYTTVVSRFLRSEWAKGTMVQRLIVWSYGWVVIPLYIRLAAGLAARLSDDHELIKTALSQLHQRYRQWRILLARKTSSTIQWFYYSNMFGWLPSLDNRLRAWYRLLDEWAEAKENALKSPASGTTAETVISNPGIDPSLALHWIISSCEAPYAVDAALQAIAGASIQTDREPLERCNAALQIYRRLVSRNIYNATDSNAVSLYARALSFIGSNRSEGASAVPGGRGPGALQVDIWELQNQYEDWVARLIADGTFQPTNQNVEALRVGSSIATHTLKTINGLSQLQGNTVSEDIYCLLEAHCLHKERLHPAALQALMNAAEMLSVCFIDRSVCLRLIIAIVALAYDRDITESAEPHILSKRTLIKYACLLACNLSERHKSPTHSQLKFAETMIGYITEDGGKSRSDQIRHVFSQVYGGSSLQGMDGTSSQSECGASAVVQSKNAMQLIGFLPRSRVRMRQRFHMSMTYLWGRLTEIDETQPAEAHQFVAESMIYSTEDSQIEYYSWFLLRLPFPKLSVELVQSLENCNTIPILDHISIHSSKESQMLATCLLWLLCALVSYAEPGAEEIRDRLDAQLRRCTAWGDRAAMKRALGYKLVSPWLSQPELDFGDIDYLSYFGGLYLFRVVECVVEAGDHITPCTEVAAGEELAYLKERLKKPLGVWRIWVHTSHRGLSSFTAHPTRHSPSNEQTSPASHEAIDMSNTQDPENNEEQESHRNSDRDPNDDERA</sequence>
<name>A0A0B7FKN7_THACB</name>
<feature type="compositionally biased region" description="Basic and acidic residues" evidence="1">
    <location>
        <begin position="999"/>
        <end position="1015"/>
    </location>
</feature>
<dbReference type="Pfam" id="PF20153">
    <property type="entry name" value="DUF6535"/>
    <property type="match status" value="1"/>
</dbReference>
<feature type="domain" description="DUF6535" evidence="3">
    <location>
        <begin position="73"/>
        <end position="253"/>
    </location>
</feature>
<dbReference type="AlphaFoldDB" id="A0A0B7FKN7"/>
<dbReference type="Proteomes" id="UP000059188">
    <property type="component" value="Unassembled WGS sequence"/>
</dbReference>
<feature type="compositionally biased region" description="Polar residues" evidence="1">
    <location>
        <begin position="963"/>
        <end position="980"/>
    </location>
</feature>
<feature type="transmembrane region" description="Helical" evidence="2">
    <location>
        <begin position="260"/>
        <end position="279"/>
    </location>
</feature>
<reference evidence="4 5" key="1">
    <citation type="submission" date="2014-11" db="EMBL/GenBank/DDBJ databases">
        <authorList>
            <person name="Wibberg Daniel"/>
        </authorList>
    </citation>
    <scope>NUCLEOTIDE SEQUENCE [LARGE SCALE GENOMIC DNA]</scope>
    <source>
        <strain evidence="4">Rhizoctonia solani AG1-IB 7/3/14</strain>
    </source>
</reference>
<evidence type="ECO:0000256" key="1">
    <source>
        <dbReference type="SAM" id="MobiDB-lite"/>
    </source>
</evidence>
<accession>A0A0B7FKN7</accession>
<evidence type="ECO:0000313" key="4">
    <source>
        <dbReference type="EMBL" id="CEL56727.1"/>
    </source>
</evidence>
<dbReference type="EMBL" id="LN679343">
    <property type="protein sequence ID" value="CEL56727.1"/>
    <property type="molecule type" value="Genomic_DNA"/>
</dbReference>
<evidence type="ECO:0000313" key="5">
    <source>
        <dbReference type="Proteomes" id="UP000059188"/>
    </source>
</evidence>
<keyword evidence="2" id="KW-1133">Transmembrane helix</keyword>
<keyword evidence="2" id="KW-0812">Transmembrane</keyword>
<dbReference type="STRING" id="1108050.A0A0B7FKN7"/>
<feature type="region of interest" description="Disordered" evidence="1">
    <location>
        <begin position="963"/>
        <end position="1015"/>
    </location>
</feature>
<feature type="transmembrane region" description="Helical" evidence="2">
    <location>
        <begin position="174"/>
        <end position="192"/>
    </location>
</feature>
<organism evidence="4 5">
    <name type="scientific">Thanatephorus cucumeris (strain AG1-IB / isolate 7/3/14)</name>
    <name type="common">Lettuce bottom rot fungus</name>
    <name type="synonym">Rhizoctonia solani</name>
    <dbReference type="NCBI Taxonomy" id="1108050"/>
    <lineage>
        <taxon>Eukaryota</taxon>
        <taxon>Fungi</taxon>
        <taxon>Dikarya</taxon>
        <taxon>Basidiomycota</taxon>
        <taxon>Agaricomycotina</taxon>
        <taxon>Agaricomycetes</taxon>
        <taxon>Cantharellales</taxon>
        <taxon>Ceratobasidiaceae</taxon>
        <taxon>Rhizoctonia</taxon>
        <taxon>Rhizoctonia solani AG-1</taxon>
    </lineage>
</organism>
<feature type="region of interest" description="Disordered" evidence="1">
    <location>
        <begin position="18"/>
        <end position="37"/>
    </location>
</feature>
<feature type="transmembrane region" description="Helical" evidence="2">
    <location>
        <begin position="97"/>
        <end position="114"/>
    </location>
</feature>
<keyword evidence="2" id="KW-0472">Membrane</keyword>